<comment type="caution">
    <text evidence="4">The sequence shown here is derived from an EMBL/GenBank/DDBJ whole genome shotgun (WGS) entry which is preliminary data.</text>
</comment>
<dbReference type="PANTHER" id="PTHR24078:SF553">
    <property type="entry name" value="DNAJ HOMOLOG SUBFAMILY B MEMBER 5"/>
    <property type="match status" value="1"/>
</dbReference>
<dbReference type="PRINTS" id="PR00625">
    <property type="entry name" value="JDOMAIN"/>
</dbReference>
<dbReference type="CDD" id="cd06257">
    <property type="entry name" value="DnaJ"/>
    <property type="match status" value="1"/>
</dbReference>
<feature type="region of interest" description="Disordered" evidence="2">
    <location>
        <begin position="66"/>
        <end position="328"/>
    </location>
</feature>
<dbReference type="PROSITE" id="PS50076">
    <property type="entry name" value="DNAJ_2"/>
    <property type="match status" value="1"/>
</dbReference>
<dbReference type="Proteomes" id="UP000298061">
    <property type="component" value="Unassembled WGS sequence"/>
</dbReference>
<dbReference type="STRING" id="135208.A0A4Y9ZZX9"/>
<feature type="compositionally biased region" description="Low complexity" evidence="2">
    <location>
        <begin position="280"/>
        <end position="292"/>
    </location>
</feature>
<dbReference type="SUPFAM" id="SSF49493">
    <property type="entry name" value="HSP40/DnaJ peptide-binding domain"/>
    <property type="match status" value="1"/>
</dbReference>
<dbReference type="SUPFAM" id="SSF46565">
    <property type="entry name" value="Chaperone J-domain"/>
    <property type="match status" value="1"/>
</dbReference>
<feature type="region of interest" description="Disordered" evidence="2">
    <location>
        <begin position="340"/>
        <end position="365"/>
    </location>
</feature>
<feature type="compositionally biased region" description="Basic and acidic residues" evidence="2">
    <location>
        <begin position="238"/>
        <end position="252"/>
    </location>
</feature>
<keyword evidence="5" id="KW-1185">Reference proteome</keyword>
<keyword evidence="1" id="KW-0143">Chaperone</keyword>
<dbReference type="SMART" id="SM00271">
    <property type="entry name" value="DnaJ"/>
    <property type="match status" value="1"/>
</dbReference>
<dbReference type="AlphaFoldDB" id="A0A4Y9ZZX9"/>
<dbReference type="InterPro" id="IPR001623">
    <property type="entry name" value="DnaJ_domain"/>
</dbReference>
<evidence type="ECO:0000256" key="1">
    <source>
        <dbReference type="ARBA" id="ARBA00023186"/>
    </source>
</evidence>
<dbReference type="InterPro" id="IPR002939">
    <property type="entry name" value="DnaJ_C"/>
</dbReference>
<evidence type="ECO:0000313" key="5">
    <source>
        <dbReference type="Proteomes" id="UP000298061"/>
    </source>
</evidence>
<dbReference type="Pfam" id="PF01556">
    <property type="entry name" value="DnaJ_C"/>
    <property type="match status" value="1"/>
</dbReference>
<dbReference type="EMBL" id="SFCI01000469">
    <property type="protein sequence ID" value="TFY79613.1"/>
    <property type="molecule type" value="Genomic_DNA"/>
</dbReference>
<dbReference type="PANTHER" id="PTHR24078">
    <property type="entry name" value="DNAJ HOMOLOG SUBFAMILY C MEMBER"/>
    <property type="match status" value="1"/>
</dbReference>
<dbReference type="GO" id="GO:0051087">
    <property type="term" value="F:protein-folding chaperone binding"/>
    <property type="evidence" value="ECO:0007669"/>
    <property type="project" value="TreeGrafter"/>
</dbReference>
<feature type="compositionally biased region" description="Basic residues" evidence="2">
    <location>
        <begin position="253"/>
        <end position="263"/>
    </location>
</feature>
<dbReference type="OrthoDB" id="10250354at2759"/>
<protein>
    <recommendedName>
        <fullName evidence="3">J domain-containing protein</fullName>
    </recommendedName>
</protein>
<gene>
    <name evidence="4" type="ORF">EWM64_g4398</name>
</gene>
<evidence type="ECO:0000313" key="4">
    <source>
        <dbReference type="EMBL" id="TFY79613.1"/>
    </source>
</evidence>
<evidence type="ECO:0000259" key="3">
    <source>
        <dbReference type="PROSITE" id="PS50076"/>
    </source>
</evidence>
<dbReference type="Pfam" id="PF00226">
    <property type="entry name" value="DnaJ"/>
    <property type="match status" value="1"/>
</dbReference>
<evidence type="ECO:0000256" key="2">
    <source>
        <dbReference type="SAM" id="MobiDB-lite"/>
    </source>
</evidence>
<dbReference type="InterPro" id="IPR036869">
    <property type="entry name" value="J_dom_sf"/>
</dbReference>
<dbReference type="GO" id="GO:0051082">
    <property type="term" value="F:unfolded protein binding"/>
    <property type="evidence" value="ECO:0007669"/>
    <property type="project" value="InterPro"/>
</dbReference>
<feature type="compositionally biased region" description="Basic and acidic residues" evidence="2">
    <location>
        <begin position="105"/>
        <end position="126"/>
    </location>
</feature>
<feature type="domain" description="J" evidence="3">
    <location>
        <begin position="12"/>
        <end position="77"/>
    </location>
</feature>
<dbReference type="GO" id="GO:0006457">
    <property type="term" value="P:protein folding"/>
    <property type="evidence" value="ECO:0007669"/>
    <property type="project" value="InterPro"/>
</dbReference>
<dbReference type="Gene3D" id="2.60.260.20">
    <property type="entry name" value="Urease metallochaperone UreE, N-terminal domain"/>
    <property type="match status" value="2"/>
</dbReference>
<proteinExistence type="predicted"/>
<name>A0A4Y9ZZX9_9AGAM</name>
<organism evidence="4 5">
    <name type="scientific">Hericium alpestre</name>
    <dbReference type="NCBI Taxonomy" id="135208"/>
    <lineage>
        <taxon>Eukaryota</taxon>
        <taxon>Fungi</taxon>
        <taxon>Dikarya</taxon>
        <taxon>Basidiomycota</taxon>
        <taxon>Agaricomycotina</taxon>
        <taxon>Agaricomycetes</taxon>
        <taxon>Russulales</taxon>
        <taxon>Hericiaceae</taxon>
        <taxon>Hericium</taxon>
    </lineage>
</organism>
<dbReference type="InterPro" id="IPR051339">
    <property type="entry name" value="DnaJ_subfamily_B"/>
</dbReference>
<reference evidence="4 5" key="1">
    <citation type="submission" date="2019-02" db="EMBL/GenBank/DDBJ databases">
        <title>Genome sequencing of the rare red list fungi Hericium alpestre (H. flagellum).</title>
        <authorList>
            <person name="Buettner E."/>
            <person name="Kellner H."/>
        </authorList>
    </citation>
    <scope>NUCLEOTIDE SEQUENCE [LARGE SCALE GENOMIC DNA]</scope>
    <source>
        <strain evidence="4 5">DSM 108284</strain>
    </source>
</reference>
<sequence>MPVPVFTTTKNDAYSMLGIRHDASDEDIKIAYKKLALKWHPDRHLNDKERATQRFIEIHDAYRALTTPQLATPDRHHGKKSPGPRHPPMSEEPSSKQTPSRSHRKMPDESPPRRHEKAPDEHERPPPKSPGMRYTTMPDESFPKKSPGVRDATMPEEHIPKKSPGPRYAAMSDEHLPKKSPSPRHTAMPDEHSTRRSPGPRYAAMSDEHSSKKSPGARFATMPDEPPPRKSPGPKHATFADEPRMHVSSSHEKTKHTRHSAPRRHSDTSVPKAPPPPTAPSSSHSSSHSKAPYARSDPGHARGRDHHHKSGHAPRMTRDYSEGQDPEDFSDYVEIDRHDVPLGKPLHPIPPRGTHRSRSEGHRSQSKDWVFPLELTLEDLYHGTSQRFRIRQPSHADGRSQSPTRTVTIIIPAGTQPGARIQALPGVSFEIKEVPHTYYRRVGDDLLMCVELPWSGMDDLQMNGGSISFSGLGGEEVNVPLPETLVDATNGTRVRGKGMPVTKGGKIVEHGDLLIRWDFFAPGKRPARNGLR</sequence>
<dbReference type="InterPro" id="IPR008971">
    <property type="entry name" value="HSP40/DnaJ_pept-bd"/>
</dbReference>
<dbReference type="GO" id="GO:0005829">
    <property type="term" value="C:cytosol"/>
    <property type="evidence" value="ECO:0007669"/>
    <property type="project" value="TreeGrafter"/>
</dbReference>
<accession>A0A4Y9ZZX9</accession>
<feature type="compositionally biased region" description="Basic residues" evidence="2">
    <location>
        <begin position="303"/>
        <end position="312"/>
    </location>
</feature>
<dbReference type="Gene3D" id="1.10.287.110">
    <property type="entry name" value="DnaJ domain"/>
    <property type="match status" value="1"/>
</dbReference>